<evidence type="ECO:0000256" key="3">
    <source>
        <dbReference type="ARBA" id="ARBA00022525"/>
    </source>
</evidence>
<evidence type="ECO:0000256" key="4">
    <source>
        <dbReference type="RuleBase" id="RU004262"/>
    </source>
</evidence>
<dbReference type="GeneID" id="101847217"/>
<evidence type="ECO:0000313" key="7">
    <source>
        <dbReference type="RefSeq" id="XP_005107860.3"/>
    </source>
</evidence>
<dbReference type="Gene3D" id="3.40.50.1820">
    <property type="entry name" value="alpha/beta hydrolase"/>
    <property type="match status" value="1"/>
</dbReference>
<evidence type="ECO:0000256" key="1">
    <source>
        <dbReference type="ARBA" id="ARBA00004613"/>
    </source>
</evidence>
<dbReference type="Pfam" id="PF00151">
    <property type="entry name" value="Lipase"/>
    <property type="match status" value="1"/>
</dbReference>
<dbReference type="CDD" id="cd00707">
    <property type="entry name" value="Pancreat_lipase_like"/>
    <property type="match status" value="1"/>
</dbReference>
<gene>
    <name evidence="7" type="primary">LOC101847217</name>
</gene>
<dbReference type="InterPro" id="IPR033906">
    <property type="entry name" value="Lipase_N"/>
</dbReference>
<dbReference type="PRINTS" id="PR00821">
    <property type="entry name" value="TAGLIPASE"/>
</dbReference>
<name>A0ABM0K3F5_APLCA</name>
<dbReference type="Proteomes" id="UP000694888">
    <property type="component" value="Unplaced"/>
</dbReference>
<evidence type="ECO:0000256" key="2">
    <source>
        <dbReference type="ARBA" id="ARBA00010701"/>
    </source>
</evidence>
<evidence type="ECO:0000313" key="6">
    <source>
        <dbReference type="Proteomes" id="UP000694888"/>
    </source>
</evidence>
<dbReference type="RefSeq" id="XP_005107860.3">
    <property type="nucleotide sequence ID" value="XM_005107803.3"/>
</dbReference>
<protein>
    <submittedName>
        <fullName evidence="7">Pancreatic lipase-related protein 2-like</fullName>
    </submittedName>
</protein>
<evidence type="ECO:0000259" key="5">
    <source>
        <dbReference type="Pfam" id="PF00151"/>
    </source>
</evidence>
<proteinExistence type="inferred from homology"/>
<dbReference type="PANTHER" id="PTHR11610">
    <property type="entry name" value="LIPASE"/>
    <property type="match status" value="1"/>
</dbReference>
<dbReference type="SUPFAM" id="SSF53474">
    <property type="entry name" value="alpha/beta-Hydrolases"/>
    <property type="match status" value="1"/>
</dbReference>
<comment type="similarity">
    <text evidence="2 4">Belongs to the AB hydrolase superfamily. Lipase family.</text>
</comment>
<accession>A0ABM0K3F5</accession>
<reference evidence="7" key="1">
    <citation type="submission" date="2025-08" db="UniProtKB">
        <authorList>
            <consortium name="RefSeq"/>
        </authorList>
    </citation>
    <scope>IDENTIFICATION</scope>
</reference>
<feature type="domain" description="Lipase" evidence="5">
    <location>
        <begin position="59"/>
        <end position="308"/>
    </location>
</feature>
<sequence>MLSPSPPETLVKNACPHLEKSPKVSVTSVCYPYVGCFDDRPPFNNAAGKLPKSPTQLHGDFNVITVDWGEGAKLPDYHQAVANLRLVATQLKLLLDILQGQGLKLSDVHMIGHSLGAHMSGYVGLLIGSTIGRITGMDPADPDFQCLPSLVRLDAGDAMFVDVIHTNGAEFIKGGAGMLQQCGHVDFYVNGGETQPGCQDGVGGALSSLMSVFENSQHSSNKILLSHSLGGSVGDDVSCSHARSHDIFTESVTTNCTFTGFPCDTYEKFLSGQCSDCGTTGCSSMGYYANQFYGTGRMFLRTRISKPYCGYQYVVKVTMSSSGRDSKGTLSVALQGAYGNTSFALITPKT</sequence>
<comment type="subcellular location">
    <subcellularLocation>
        <location evidence="1">Secreted</location>
    </subcellularLocation>
</comment>
<keyword evidence="3" id="KW-0964">Secreted</keyword>
<keyword evidence="6" id="KW-1185">Reference proteome</keyword>
<dbReference type="InterPro" id="IPR029058">
    <property type="entry name" value="AB_hydrolase_fold"/>
</dbReference>
<dbReference type="InterPro" id="IPR013818">
    <property type="entry name" value="Lipase"/>
</dbReference>
<dbReference type="InterPro" id="IPR000734">
    <property type="entry name" value="TAG_lipase"/>
</dbReference>
<organism evidence="6 7">
    <name type="scientific">Aplysia californica</name>
    <name type="common">California sea hare</name>
    <dbReference type="NCBI Taxonomy" id="6500"/>
    <lineage>
        <taxon>Eukaryota</taxon>
        <taxon>Metazoa</taxon>
        <taxon>Spiralia</taxon>
        <taxon>Lophotrochozoa</taxon>
        <taxon>Mollusca</taxon>
        <taxon>Gastropoda</taxon>
        <taxon>Heterobranchia</taxon>
        <taxon>Euthyneura</taxon>
        <taxon>Tectipleura</taxon>
        <taxon>Aplysiida</taxon>
        <taxon>Aplysioidea</taxon>
        <taxon>Aplysiidae</taxon>
        <taxon>Aplysia</taxon>
    </lineage>
</organism>